<dbReference type="KEGG" id="bmx:BMS_1714"/>
<keyword evidence="7" id="KW-1185">Reference proteome</keyword>
<protein>
    <recommendedName>
        <fullName evidence="4">Methyltransferase</fullName>
        <ecNumber evidence="4">2.1.1.-</ecNumber>
    </recommendedName>
</protein>
<dbReference type="eggNOG" id="COG0863">
    <property type="taxonomic scope" value="Bacteria"/>
</dbReference>
<evidence type="ECO:0000256" key="1">
    <source>
        <dbReference type="ARBA" id="ARBA00006594"/>
    </source>
</evidence>
<dbReference type="PATRIC" id="fig|862908.3.peg.1630"/>
<proteinExistence type="inferred from homology"/>
<dbReference type="SUPFAM" id="SSF53335">
    <property type="entry name" value="S-adenosyl-L-methionine-dependent methyltransferases"/>
    <property type="match status" value="1"/>
</dbReference>
<evidence type="ECO:0000256" key="4">
    <source>
        <dbReference type="RuleBase" id="RU362026"/>
    </source>
</evidence>
<dbReference type="InterPro" id="IPR029063">
    <property type="entry name" value="SAM-dependent_MTases_sf"/>
</dbReference>
<dbReference type="EC" id="2.1.1.-" evidence="4"/>
<dbReference type="InterPro" id="IPR002941">
    <property type="entry name" value="DNA_methylase_N4/N6"/>
</dbReference>
<dbReference type="InterPro" id="IPR002052">
    <property type="entry name" value="DNA_methylase_N6_adenine_CS"/>
</dbReference>
<dbReference type="Proteomes" id="UP000008963">
    <property type="component" value="Chromosome"/>
</dbReference>
<name>E1X1F6_HALMS</name>
<comment type="similarity">
    <text evidence="1 4">Belongs to the N(4)/N(6)-methyltransferase family.</text>
</comment>
<dbReference type="InterPro" id="IPR001091">
    <property type="entry name" value="RM_Methyltransferase"/>
</dbReference>
<dbReference type="GO" id="GO:0008170">
    <property type="term" value="F:N-methyltransferase activity"/>
    <property type="evidence" value="ECO:0007669"/>
    <property type="project" value="InterPro"/>
</dbReference>
<dbReference type="STRING" id="862908.BMS_1714"/>
<evidence type="ECO:0000256" key="3">
    <source>
        <dbReference type="ARBA" id="ARBA00022679"/>
    </source>
</evidence>
<dbReference type="EMBL" id="FQ312005">
    <property type="protein sequence ID" value="CBW26547.1"/>
    <property type="molecule type" value="Genomic_DNA"/>
</dbReference>
<feature type="domain" description="DNA methylase N-4/N-6" evidence="5">
    <location>
        <begin position="40"/>
        <end position="251"/>
    </location>
</feature>
<dbReference type="PROSITE" id="PS00092">
    <property type="entry name" value="N6_MTASE"/>
    <property type="match status" value="1"/>
</dbReference>
<dbReference type="GO" id="GO:0003677">
    <property type="term" value="F:DNA binding"/>
    <property type="evidence" value="ECO:0007669"/>
    <property type="project" value="InterPro"/>
</dbReference>
<organism evidence="6 7">
    <name type="scientific">Halobacteriovorax marinus (strain ATCC BAA-682 / DSM 15412 / SJ)</name>
    <name type="common">Bacteriovorax marinus</name>
    <dbReference type="NCBI Taxonomy" id="862908"/>
    <lineage>
        <taxon>Bacteria</taxon>
        <taxon>Pseudomonadati</taxon>
        <taxon>Bdellovibrionota</taxon>
        <taxon>Bacteriovoracia</taxon>
        <taxon>Bacteriovoracales</taxon>
        <taxon>Halobacteriovoraceae</taxon>
        <taxon>Halobacteriovorax</taxon>
    </lineage>
</organism>
<evidence type="ECO:0000259" key="5">
    <source>
        <dbReference type="Pfam" id="PF01555"/>
    </source>
</evidence>
<dbReference type="GO" id="GO:0032259">
    <property type="term" value="P:methylation"/>
    <property type="evidence" value="ECO:0007669"/>
    <property type="project" value="UniProtKB-KW"/>
</dbReference>
<dbReference type="HOGENOM" id="CLU_024927_5_1_7"/>
<gene>
    <name evidence="6" type="ordered locus">BMS_1714</name>
</gene>
<evidence type="ECO:0000313" key="7">
    <source>
        <dbReference type="Proteomes" id="UP000008963"/>
    </source>
</evidence>
<keyword evidence="3" id="KW-0808">Transferase</keyword>
<evidence type="ECO:0000313" key="6">
    <source>
        <dbReference type="EMBL" id="CBW26547.1"/>
    </source>
</evidence>
<accession>E1X1F6</accession>
<dbReference type="Gene3D" id="3.40.50.150">
    <property type="entry name" value="Vaccinia Virus protein VP39"/>
    <property type="match status" value="1"/>
</dbReference>
<dbReference type="AlphaFoldDB" id="E1X1F6"/>
<evidence type="ECO:0000256" key="2">
    <source>
        <dbReference type="ARBA" id="ARBA00022603"/>
    </source>
</evidence>
<dbReference type="eggNOG" id="COG2189">
    <property type="taxonomic scope" value="Bacteria"/>
</dbReference>
<keyword evidence="2 6" id="KW-0489">Methyltransferase</keyword>
<dbReference type="PRINTS" id="PR00508">
    <property type="entry name" value="S21N4MTFRASE"/>
</dbReference>
<dbReference type="Pfam" id="PF01555">
    <property type="entry name" value="N6_N4_Mtase"/>
    <property type="match status" value="1"/>
</dbReference>
<sequence length="260" mass="29669">MADKRCSMTKLLEVGPHRHINGDSTIGSNYESIMQGEKAQMLYADPPYCLLVRRNKKTGALRDPKKAKINHEAVTRYENTKAYKYFTRNWLSEAVKHISEDGTLVIWTNYLGIKPIKDVALELGYEHFYGEFLWGKLAKETNSGNETNVRLYEVALVFSKIPKKELSNSDLPLQWSIITKYDEEGEATKWDNHPNHKPFSSLEPLIRNFTRPGDRVLDPFTGSGSTPAACIQLGRKISGIELREHWADISQRRIAELAKS</sequence>
<reference evidence="7" key="1">
    <citation type="journal article" date="2013" name="ISME J.">
        <title>A small predatory core genome in the divergent marine Bacteriovorax marinus SJ and the terrestrial Bdellovibrio bacteriovorus.</title>
        <authorList>
            <person name="Crossman L.C."/>
            <person name="Chen H."/>
            <person name="Cerdeno-Tarraga A.M."/>
            <person name="Brooks K."/>
            <person name="Quail M.A."/>
            <person name="Pineiro S.A."/>
            <person name="Hobley L."/>
            <person name="Sockett R.E."/>
            <person name="Bentley S.D."/>
            <person name="Parkhill J."/>
            <person name="Williams H.N."/>
            <person name="Stine O.C."/>
        </authorList>
    </citation>
    <scope>NUCLEOTIDE SEQUENCE [LARGE SCALE GENOMIC DNA]</scope>
    <source>
        <strain evidence="7">ATCC BAA-682 / DSM 15412 / SJ</strain>
    </source>
</reference>